<protein>
    <submittedName>
        <fullName evidence="10">Putative general secretion pathway protein D</fullName>
    </submittedName>
</protein>
<feature type="region of interest" description="Disordered" evidence="6">
    <location>
        <begin position="486"/>
        <end position="536"/>
    </location>
</feature>
<reference evidence="11" key="1">
    <citation type="submission" date="2017-02" db="EMBL/GenBank/DDBJ databases">
        <title>Comparative genomics and description of representatives of a novel lineage of planctomycetes thriving in anoxic sediments.</title>
        <authorList>
            <person name="Spring S."/>
            <person name="Bunk B."/>
            <person name="Sproer C."/>
        </authorList>
    </citation>
    <scope>NUCLEOTIDE SEQUENCE [LARGE SCALE GENOMIC DNA]</scope>
    <source>
        <strain evidence="11">SM-Chi-D1</strain>
    </source>
</reference>
<evidence type="ECO:0000256" key="1">
    <source>
        <dbReference type="ARBA" id="ARBA00004370"/>
    </source>
</evidence>
<dbReference type="Pfam" id="PF00263">
    <property type="entry name" value="Secretin"/>
    <property type="match status" value="1"/>
</dbReference>
<dbReference type="STRING" id="1851148.SMSP2_02632"/>
<feature type="domain" description="Type II/III secretion system secretin-like" evidence="8">
    <location>
        <begin position="857"/>
        <end position="1030"/>
    </location>
</feature>
<dbReference type="GO" id="GO:0015627">
    <property type="term" value="C:type II protein secretion system complex"/>
    <property type="evidence" value="ECO:0007669"/>
    <property type="project" value="TreeGrafter"/>
</dbReference>
<organism evidence="10 11">
    <name type="scientific">Limihaloglobus sulfuriphilus</name>
    <dbReference type="NCBI Taxonomy" id="1851148"/>
    <lineage>
        <taxon>Bacteria</taxon>
        <taxon>Pseudomonadati</taxon>
        <taxon>Planctomycetota</taxon>
        <taxon>Phycisphaerae</taxon>
        <taxon>Sedimentisphaerales</taxon>
        <taxon>Sedimentisphaeraceae</taxon>
        <taxon>Limihaloglobus</taxon>
    </lineage>
</organism>
<comment type="similarity">
    <text evidence="4">Belongs to the bacterial secretin family.</text>
</comment>
<keyword evidence="5" id="KW-0813">Transport</keyword>
<dbReference type="PRINTS" id="PR00811">
    <property type="entry name" value="BCTERIALGSPD"/>
</dbReference>
<dbReference type="PANTHER" id="PTHR30332:SF24">
    <property type="entry name" value="SECRETIN GSPD-RELATED"/>
    <property type="match status" value="1"/>
</dbReference>
<feature type="signal peptide" evidence="7">
    <location>
        <begin position="1"/>
        <end position="35"/>
    </location>
</feature>
<dbReference type="GO" id="GO:0009279">
    <property type="term" value="C:cell outer membrane"/>
    <property type="evidence" value="ECO:0007669"/>
    <property type="project" value="UniProtKB-SubCell"/>
</dbReference>
<dbReference type="InterPro" id="IPR001775">
    <property type="entry name" value="GspD/PilQ"/>
</dbReference>
<evidence type="ECO:0000256" key="6">
    <source>
        <dbReference type="SAM" id="MobiDB-lite"/>
    </source>
</evidence>
<accession>A0A1Q2MHS9</accession>
<dbReference type="AlphaFoldDB" id="A0A1Q2MHS9"/>
<keyword evidence="2 7" id="KW-0732">Signal</keyword>
<evidence type="ECO:0000259" key="9">
    <source>
        <dbReference type="Pfam" id="PF03958"/>
    </source>
</evidence>
<feature type="region of interest" description="Disordered" evidence="6">
    <location>
        <begin position="601"/>
        <end position="627"/>
    </location>
</feature>
<feature type="compositionally biased region" description="Low complexity" evidence="6">
    <location>
        <begin position="215"/>
        <end position="226"/>
    </location>
</feature>
<evidence type="ECO:0000313" key="10">
    <source>
        <dbReference type="EMBL" id="AQQ72251.1"/>
    </source>
</evidence>
<evidence type="ECO:0000256" key="5">
    <source>
        <dbReference type="RuleBase" id="RU004004"/>
    </source>
</evidence>
<feature type="domain" description="NolW-like" evidence="9">
    <location>
        <begin position="683"/>
        <end position="782"/>
    </location>
</feature>
<evidence type="ECO:0000256" key="2">
    <source>
        <dbReference type="ARBA" id="ARBA00022729"/>
    </source>
</evidence>
<dbReference type="Gene3D" id="3.55.50.30">
    <property type="match status" value="1"/>
</dbReference>
<feature type="compositionally biased region" description="Polar residues" evidence="6">
    <location>
        <begin position="255"/>
        <end position="266"/>
    </location>
</feature>
<evidence type="ECO:0000256" key="3">
    <source>
        <dbReference type="ARBA" id="ARBA00023136"/>
    </source>
</evidence>
<dbReference type="OrthoDB" id="9779724at2"/>
<feature type="region of interest" description="Disordered" evidence="6">
    <location>
        <begin position="207"/>
        <end position="276"/>
    </location>
</feature>
<feature type="compositionally biased region" description="Polar residues" evidence="6">
    <location>
        <begin position="487"/>
        <end position="498"/>
    </location>
</feature>
<comment type="subcellular location">
    <subcellularLocation>
        <location evidence="5">Cell outer membrane</location>
    </subcellularLocation>
    <subcellularLocation>
        <location evidence="1">Membrane</location>
    </subcellularLocation>
</comment>
<dbReference type="InterPro" id="IPR038591">
    <property type="entry name" value="NolW-like_sf"/>
</dbReference>
<name>A0A1Q2MHS9_9BACT</name>
<sequence length="1082" mass="118718" precursor="true">MLFKMRFNIRPYQKVSLSMMLVLSSVLLTAGLCTAQENAAPPKSIADYTLKEIRIEEALAYLDQLGLMEIVNQQEPDSPQLQFEGEPEKVRAAMTILPKLDNKTAYQIINGGECQQSARDVVNALKPQMSSGRANIDTFQNAASGNAQTAMAEVINGQLVIASPKEIYQTVNKAVAFYTMSKQMPEGDNEKLGELLAAVQKLNAVGPEGEEELPEAQTPQETPQPDQTDETAGEPTEQTDERAAAETADPPAEEGQSNAARQQALQTEPAVYSKPDTLEDIMADDTELELTITLPEKVDITALIDLVGKQLGLTYFYDANEVKGEITFKADGGRITVRDAYTLLESALRFKDLMMSRNGNIVSIVPKAKVDQTTPTLVDAGDKIEPGDIVVTQTFELEHISSADAKTVLQTMYLGESVLDLPDAGKLIVTGYAYQMSRIEKILKMVDLPGEKRRFTTRELKYTQAVSVAEKVANLAQQLEDIKVSVSADTPSQPQAPTRQPIRRDAQGKVIPNPPQRPGQQSTSIGDASPNQVYLEPDERTNRILIIGNEKQIARVNELIDSFDLPQQDLRYIEQYKLEFLDVNEAVTYLEELGLVSTGQSSQYGSRYGSVTPTATPQGQQAQQRSISSRYNYNQENTEEQPVVVVLSGRNTLLVKATAEQHEKIKEILPALDQEPEIDNAPVRVYPLENQSVEDIQETLTSVVETVAKEKAEMEGGSGSGGTTSTTGKMQKTSLFGGAGKNVPDVYITGDEGTNSIVVFASRKDQEWIEALIKDLDKKRPQVLIDVTLVEVTQNDEFEYSLDNVTNLTGNTSELVKFGPVTSSTSSSKAEFEWGGGTLGGFYSDENIESILTLMRNKSFGRIMAKPKLLVNDNQEGEITTSNTEYVANVSTNVLGEQGTNTSTDVQWDAYDAGVTLKIKPHISEGDLLRLEITLNRTDFGTTNNTYTPSGGSAVSGPKDTISSDITTIITVPNKSTIILGGLTKINQGKGGGKVPILGDIPIIGGLFRSIKNSDDQSRLYVFVKANILRPDESRPGLPDLEEESEKQRRAFEEAEAYFQQYQDWPGLDSKPVRPERVLEME</sequence>
<feature type="compositionally biased region" description="Low complexity" evidence="6">
    <location>
        <begin position="245"/>
        <end position="254"/>
    </location>
</feature>
<dbReference type="Gene3D" id="3.30.1370.120">
    <property type="match status" value="4"/>
</dbReference>
<feature type="domain" description="NolW-like" evidence="9">
    <location>
        <begin position="392"/>
        <end position="451"/>
    </location>
</feature>
<dbReference type="Pfam" id="PF03958">
    <property type="entry name" value="Secretin_N"/>
    <property type="match status" value="2"/>
</dbReference>
<gene>
    <name evidence="10" type="primary">gspD_2</name>
    <name evidence="10" type="ORF">SMSP2_02632</name>
</gene>
<evidence type="ECO:0000256" key="4">
    <source>
        <dbReference type="RuleBase" id="RU004003"/>
    </source>
</evidence>
<evidence type="ECO:0000259" key="8">
    <source>
        <dbReference type="Pfam" id="PF00263"/>
    </source>
</evidence>
<keyword evidence="3" id="KW-0472">Membrane</keyword>
<dbReference type="PANTHER" id="PTHR30332">
    <property type="entry name" value="PROBABLE GENERAL SECRETION PATHWAY PROTEIN D"/>
    <property type="match status" value="1"/>
</dbReference>
<dbReference type="InterPro" id="IPR050810">
    <property type="entry name" value="Bact_Secretion_Sys_Channel"/>
</dbReference>
<keyword evidence="11" id="KW-1185">Reference proteome</keyword>
<dbReference type="Proteomes" id="UP000188181">
    <property type="component" value="Chromosome"/>
</dbReference>
<dbReference type="KEGG" id="pbas:SMSP2_02632"/>
<dbReference type="GO" id="GO:0009306">
    <property type="term" value="P:protein secretion"/>
    <property type="evidence" value="ECO:0007669"/>
    <property type="project" value="InterPro"/>
</dbReference>
<evidence type="ECO:0000313" key="11">
    <source>
        <dbReference type="Proteomes" id="UP000188181"/>
    </source>
</evidence>
<dbReference type="EMBL" id="CP019646">
    <property type="protein sequence ID" value="AQQ72251.1"/>
    <property type="molecule type" value="Genomic_DNA"/>
</dbReference>
<proteinExistence type="inferred from homology"/>
<dbReference type="InterPro" id="IPR005644">
    <property type="entry name" value="NolW-like"/>
</dbReference>
<feature type="compositionally biased region" description="Low complexity" evidence="6">
    <location>
        <begin position="601"/>
        <end position="624"/>
    </location>
</feature>
<feature type="chain" id="PRO_5012727108" evidence="7">
    <location>
        <begin position="36"/>
        <end position="1082"/>
    </location>
</feature>
<dbReference type="InterPro" id="IPR004846">
    <property type="entry name" value="T2SS/T3SS_dom"/>
</dbReference>
<feature type="region of interest" description="Disordered" evidence="6">
    <location>
        <begin position="711"/>
        <end position="735"/>
    </location>
</feature>
<evidence type="ECO:0000256" key="7">
    <source>
        <dbReference type="SAM" id="SignalP"/>
    </source>
</evidence>
<feature type="compositionally biased region" description="Polar residues" evidence="6">
    <location>
        <begin position="518"/>
        <end position="532"/>
    </location>
</feature>